<evidence type="ECO:0000313" key="3">
    <source>
        <dbReference type="Proteomes" id="UP000024635"/>
    </source>
</evidence>
<dbReference type="Proteomes" id="UP000024635">
    <property type="component" value="Unassembled WGS sequence"/>
</dbReference>
<name>A0A016SBB2_9BILA</name>
<sequence>MLFHTTYTAFHSSFHFIVIYLVFGVARSSASVFGFSIQVCETIMDRRPMRQRNVEGNSRANGQSDDLAGRLMELHARKGMTRGEILSEASRFNQDIDLPQVLDAAINAE</sequence>
<dbReference type="EMBL" id="JARK01001590">
    <property type="protein sequence ID" value="EYB87973.1"/>
    <property type="molecule type" value="Genomic_DNA"/>
</dbReference>
<keyword evidence="1" id="KW-0472">Membrane</keyword>
<accession>A0A016SBB2</accession>
<gene>
    <name evidence="2" type="primary">Acey_s0254.g299</name>
    <name evidence="2" type="ORF">Y032_0254g299</name>
</gene>
<keyword evidence="1" id="KW-0812">Transmembrane</keyword>
<comment type="caution">
    <text evidence="2">The sequence shown here is derived from an EMBL/GenBank/DDBJ whole genome shotgun (WGS) entry which is preliminary data.</text>
</comment>
<keyword evidence="3" id="KW-1185">Reference proteome</keyword>
<evidence type="ECO:0000256" key="1">
    <source>
        <dbReference type="SAM" id="Phobius"/>
    </source>
</evidence>
<proteinExistence type="predicted"/>
<dbReference type="AlphaFoldDB" id="A0A016SBB2"/>
<protein>
    <submittedName>
        <fullName evidence="2">Uncharacterized protein</fullName>
    </submittedName>
</protein>
<reference evidence="3" key="1">
    <citation type="journal article" date="2015" name="Nat. Genet.">
        <title>The genome and transcriptome of the zoonotic hookworm Ancylostoma ceylanicum identify infection-specific gene families.</title>
        <authorList>
            <person name="Schwarz E.M."/>
            <person name="Hu Y."/>
            <person name="Antoshechkin I."/>
            <person name="Miller M.M."/>
            <person name="Sternberg P.W."/>
            <person name="Aroian R.V."/>
        </authorList>
    </citation>
    <scope>NUCLEOTIDE SEQUENCE</scope>
    <source>
        <strain evidence="3">HY135</strain>
    </source>
</reference>
<feature type="transmembrane region" description="Helical" evidence="1">
    <location>
        <begin position="17"/>
        <end position="40"/>
    </location>
</feature>
<evidence type="ECO:0000313" key="2">
    <source>
        <dbReference type="EMBL" id="EYB87973.1"/>
    </source>
</evidence>
<keyword evidence="1" id="KW-1133">Transmembrane helix</keyword>
<organism evidence="2 3">
    <name type="scientific">Ancylostoma ceylanicum</name>
    <dbReference type="NCBI Taxonomy" id="53326"/>
    <lineage>
        <taxon>Eukaryota</taxon>
        <taxon>Metazoa</taxon>
        <taxon>Ecdysozoa</taxon>
        <taxon>Nematoda</taxon>
        <taxon>Chromadorea</taxon>
        <taxon>Rhabditida</taxon>
        <taxon>Rhabditina</taxon>
        <taxon>Rhabditomorpha</taxon>
        <taxon>Strongyloidea</taxon>
        <taxon>Ancylostomatidae</taxon>
        <taxon>Ancylostomatinae</taxon>
        <taxon>Ancylostoma</taxon>
    </lineage>
</organism>